<dbReference type="Proteomes" id="UP001207654">
    <property type="component" value="Unassembled WGS sequence"/>
</dbReference>
<keyword evidence="11" id="KW-0862">Zinc</keyword>
<comment type="catalytic activity">
    <reaction evidence="1">
        <text>Release of an N-terminal amino acid, Xaa-|-Yaa- from a peptide, amide or arylamide. Xaa is preferably Ala, but may be most amino acids including Pro (slow action). When a terminal hydrophobic residue is followed by a prolyl residue, the two may be released as an intact Xaa-Pro dipeptide.</text>
        <dbReference type="EC" id="3.4.11.2"/>
    </reaction>
</comment>
<evidence type="ECO:0000256" key="8">
    <source>
        <dbReference type="ARBA" id="ARBA00022670"/>
    </source>
</evidence>
<evidence type="ECO:0000256" key="10">
    <source>
        <dbReference type="ARBA" id="ARBA00022801"/>
    </source>
</evidence>
<keyword evidence="9" id="KW-0479">Metal-binding</keyword>
<evidence type="ECO:0000256" key="1">
    <source>
        <dbReference type="ARBA" id="ARBA00000098"/>
    </source>
</evidence>
<dbReference type="SUPFAM" id="SSF55486">
    <property type="entry name" value="Metalloproteases ('zincins'), catalytic domain"/>
    <property type="match status" value="1"/>
</dbReference>
<keyword evidence="7" id="KW-0963">Cytoplasm</keyword>
<gene>
    <name evidence="16" type="ORF">OV287_10920</name>
</gene>
<evidence type="ECO:0000313" key="16">
    <source>
        <dbReference type="EMBL" id="MCY1075004.1"/>
    </source>
</evidence>
<feature type="domain" description="Peptidase M1 membrane alanine aminopeptidase" evidence="14">
    <location>
        <begin position="362"/>
        <end position="562"/>
    </location>
</feature>
<dbReference type="InterPro" id="IPR014782">
    <property type="entry name" value="Peptidase_M1_dom"/>
</dbReference>
<dbReference type="InterPro" id="IPR045357">
    <property type="entry name" value="Aminopeptidase_N-like_N"/>
</dbReference>
<dbReference type="PANTHER" id="PTHR45726:SF3">
    <property type="entry name" value="LEUKOTRIENE A-4 HYDROLASE"/>
    <property type="match status" value="1"/>
</dbReference>
<keyword evidence="16" id="KW-0031">Aminopeptidase</keyword>
<dbReference type="Gene3D" id="2.60.40.1730">
    <property type="entry name" value="tricorn interacting facor f3 domain"/>
    <property type="match status" value="1"/>
</dbReference>
<evidence type="ECO:0000256" key="9">
    <source>
        <dbReference type="ARBA" id="ARBA00022723"/>
    </source>
</evidence>
<dbReference type="PRINTS" id="PR00756">
    <property type="entry name" value="ALADIPTASE"/>
</dbReference>
<evidence type="ECO:0000256" key="11">
    <source>
        <dbReference type="ARBA" id="ARBA00022833"/>
    </source>
</evidence>
<evidence type="ECO:0000256" key="4">
    <source>
        <dbReference type="ARBA" id="ARBA00010136"/>
    </source>
</evidence>
<dbReference type="InterPro" id="IPR027268">
    <property type="entry name" value="Peptidase_M4/M1_CTD_sf"/>
</dbReference>
<proteinExistence type="inferred from homology"/>
<evidence type="ECO:0000256" key="3">
    <source>
        <dbReference type="ARBA" id="ARBA00004496"/>
    </source>
</evidence>
<dbReference type="PANTHER" id="PTHR45726">
    <property type="entry name" value="LEUKOTRIENE A-4 HYDROLASE"/>
    <property type="match status" value="1"/>
</dbReference>
<keyword evidence="12" id="KW-0482">Metalloprotease</keyword>
<evidence type="ECO:0000259" key="15">
    <source>
        <dbReference type="Pfam" id="PF17900"/>
    </source>
</evidence>
<keyword evidence="17" id="KW-1185">Reference proteome</keyword>
<dbReference type="EMBL" id="JAPNKA010000001">
    <property type="protein sequence ID" value="MCY1075004.1"/>
    <property type="molecule type" value="Genomic_DNA"/>
</dbReference>
<keyword evidence="13" id="KW-0732">Signal</keyword>
<evidence type="ECO:0000256" key="12">
    <source>
        <dbReference type="ARBA" id="ARBA00023049"/>
    </source>
</evidence>
<dbReference type="Pfam" id="PF01433">
    <property type="entry name" value="Peptidase_M1"/>
    <property type="match status" value="1"/>
</dbReference>
<feature type="chain" id="PRO_5045447195" description="Aminopeptidase N" evidence="13">
    <location>
        <begin position="22"/>
        <end position="662"/>
    </location>
</feature>
<accession>A0ABT4A127</accession>
<comment type="cofactor">
    <cofactor evidence="2">
        <name>Zn(2+)</name>
        <dbReference type="ChEBI" id="CHEBI:29105"/>
    </cofactor>
</comment>
<evidence type="ECO:0000313" key="17">
    <source>
        <dbReference type="Proteomes" id="UP001207654"/>
    </source>
</evidence>
<comment type="caution">
    <text evidence="16">The sequence shown here is derived from an EMBL/GenBank/DDBJ whole genome shotgun (WGS) entry which is preliminary data.</text>
</comment>
<dbReference type="EC" id="3.4.11.2" evidence="5"/>
<feature type="domain" description="Aminopeptidase N-like N-terminal" evidence="15">
    <location>
        <begin position="120"/>
        <end position="313"/>
    </location>
</feature>
<dbReference type="GO" id="GO:0004177">
    <property type="term" value="F:aminopeptidase activity"/>
    <property type="evidence" value="ECO:0007669"/>
    <property type="project" value="UniProtKB-KW"/>
</dbReference>
<evidence type="ECO:0000256" key="2">
    <source>
        <dbReference type="ARBA" id="ARBA00001947"/>
    </source>
</evidence>
<reference evidence="16 17" key="1">
    <citation type="submission" date="2022-11" db="EMBL/GenBank/DDBJ databases">
        <title>Minimal conservation of predation-associated metabolite biosynthetic gene clusters underscores biosynthetic potential of Myxococcota including descriptions for ten novel species: Archangium lansinium sp. nov., Myxococcus landrumus sp. nov., Nannocystis bai.</title>
        <authorList>
            <person name="Ahearne A."/>
            <person name="Stevens C."/>
            <person name="Phillips K."/>
        </authorList>
    </citation>
    <scope>NUCLEOTIDE SEQUENCE [LARGE SCALE GENOMIC DNA]</scope>
    <source>
        <strain evidence="16 17">MIWBW</strain>
    </source>
</reference>
<evidence type="ECO:0000256" key="7">
    <source>
        <dbReference type="ARBA" id="ARBA00022490"/>
    </source>
</evidence>
<evidence type="ECO:0000256" key="5">
    <source>
        <dbReference type="ARBA" id="ARBA00012564"/>
    </source>
</evidence>
<dbReference type="InterPro" id="IPR042097">
    <property type="entry name" value="Aminopeptidase_N-like_N_sf"/>
</dbReference>
<dbReference type="SUPFAM" id="SSF63737">
    <property type="entry name" value="Leukotriene A4 hydrolase N-terminal domain"/>
    <property type="match status" value="1"/>
</dbReference>
<keyword evidence="10" id="KW-0378">Hydrolase</keyword>
<keyword evidence="8" id="KW-0645">Protease</keyword>
<dbReference type="InterPro" id="IPR034015">
    <property type="entry name" value="M1_LTA4H"/>
</dbReference>
<organism evidence="16 17">
    <name type="scientific">Archangium lansingense</name>
    <dbReference type="NCBI Taxonomy" id="2995310"/>
    <lineage>
        <taxon>Bacteria</taxon>
        <taxon>Pseudomonadati</taxon>
        <taxon>Myxococcota</taxon>
        <taxon>Myxococcia</taxon>
        <taxon>Myxococcales</taxon>
        <taxon>Cystobacterineae</taxon>
        <taxon>Archangiaceae</taxon>
        <taxon>Archangium</taxon>
    </lineage>
</organism>
<evidence type="ECO:0000256" key="13">
    <source>
        <dbReference type="SAM" id="SignalP"/>
    </source>
</evidence>
<evidence type="ECO:0000256" key="6">
    <source>
        <dbReference type="ARBA" id="ARBA00015611"/>
    </source>
</evidence>
<comment type="subcellular location">
    <subcellularLocation>
        <location evidence="3">Cytoplasm</location>
    </subcellularLocation>
</comment>
<dbReference type="Pfam" id="PF17900">
    <property type="entry name" value="Peptidase_M1_N"/>
    <property type="match status" value="1"/>
</dbReference>
<evidence type="ECO:0000259" key="14">
    <source>
        <dbReference type="Pfam" id="PF01433"/>
    </source>
</evidence>
<comment type="similarity">
    <text evidence="4">Belongs to the peptidase M1 family.</text>
</comment>
<dbReference type="InterPro" id="IPR001930">
    <property type="entry name" value="Peptidase_M1"/>
</dbReference>
<dbReference type="Gene3D" id="1.10.390.10">
    <property type="entry name" value="Neutral Protease Domain 2"/>
    <property type="match status" value="1"/>
</dbReference>
<name>A0ABT4A127_9BACT</name>
<sequence length="662" mass="72185">MRGRLSLLLAGLLLLSPGCHRSTRSDEAAADCRHSESICGTGTSCAANGQCLVDCRQNLAEACGSGLLCNQGTGACEAAQKLDCNAVPGLCWENQVCDAPTGYCREASIDTELAYDVQLYDYTLHVDTAASTFSGQVNIFLVATRSGTGTLTLDVGKTEEVPVAAGTAPYTPYTVTSVRGRSGAELAFTQDSTAGTLTVTLGTPLEANASEVLTVAYHGPLNPISDRKHALYFTGLMKREGKLGHPLVQTFGWPNHTRRWLPSHDHPRDIARAIARVSIDNSLPVQANGVLVQESSDATRRRTFLLRQPVPTYALHFIASHSTRVPLGTVEGVQVDAYTYPVASESAVPPRWWAGTLGAMKYLNEALGPFPFERYAMMQVPSALGGMEHATVVSIADTRSEGPDEDGHGHRLVIHEMLHHWWGDSAHQASWEEFWLNESLASFYTAEVVGVLGSRSAFQAELDRMKAAIFNAPARYDDDALRWSRHPEEVPGATTQASFAAPYVKGPWVWQMIRRQLGEPAFAAFMKKFYTATRFKPYSTAQLLALLNAEGSVDFTPFFKEWVYGKGWPKLASTWSYDGARRVIRLTVRQTQDVARYGTYTFSGPMALTYAFDDQNPATATCTGEVTFTGGALESTVEIPCTQAPTTASQPFTRDLLVELVP</sequence>
<protein>
    <recommendedName>
        <fullName evidence="6">Aminopeptidase N</fullName>
        <ecNumber evidence="5">3.4.11.2</ecNumber>
    </recommendedName>
</protein>
<dbReference type="RefSeq" id="WP_267533955.1">
    <property type="nucleotide sequence ID" value="NZ_JAPNKA010000001.1"/>
</dbReference>
<feature type="signal peptide" evidence="13">
    <location>
        <begin position="1"/>
        <end position="21"/>
    </location>
</feature>